<dbReference type="PANTHER" id="PTHR46060:SF1">
    <property type="entry name" value="MARINER MOS1 TRANSPOSASE-LIKE PROTEIN"/>
    <property type="match status" value="1"/>
</dbReference>
<dbReference type="CDD" id="cd22753">
    <property type="entry name" value="OTU_ALG13-like"/>
    <property type="match status" value="1"/>
</dbReference>
<organism evidence="2 3">
    <name type="scientific">Elysia marginata</name>
    <dbReference type="NCBI Taxonomy" id="1093978"/>
    <lineage>
        <taxon>Eukaryota</taxon>
        <taxon>Metazoa</taxon>
        <taxon>Spiralia</taxon>
        <taxon>Lophotrochozoa</taxon>
        <taxon>Mollusca</taxon>
        <taxon>Gastropoda</taxon>
        <taxon>Heterobranchia</taxon>
        <taxon>Euthyneura</taxon>
        <taxon>Panpulmonata</taxon>
        <taxon>Sacoglossa</taxon>
        <taxon>Placobranchoidea</taxon>
        <taxon>Plakobranchidae</taxon>
        <taxon>Elysia</taxon>
    </lineage>
</organism>
<dbReference type="EMBL" id="BMAT01011409">
    <property type="protein sequence ID" value="GFR72384.1"/>
    <property type="molecule type" value="Genomic_DNA"/>
</dbReference>
<dbReference type="InterPro" id="IPR038765">
    <property type="entry name" value="Papain-like_cys_pep_sf"/>
</dbReference>
<evidence type="ECO:0000313" key="3">
    <source>
        <dbReference type="Proteomes" id="UP000762676"/>
    </source>
</evidence>
<dbReference type="Pfam" id="PF02338">
    <property type="entry name" value="OTU"/>
    <property type="match status" value="1"/>
</dbReference>
<gene>
    <name evidence="2" type="ORF">ElyMa_005704600</name>
</gene>
<evidence type="ECO:0000259" key="1">
    <source>
        <dbReference type="PROSITE" id="PS50802"/>
    </source>
</evidence>
<evidence type="ECO:0000313" key="2">
    <source>
        <dbReference type="EMBL" id="GFR72384.1"/>
    </source>
</evidence>
<name>A0AAV4FHH1_9GAST</name>
<dbReference type="PANTHER" id="PTHR46060">
    <property type="entry name" value="MARINER MOS1 TRANSPOSASE-LIKE PROTEIN"/>
    <property type="match status" value="1"/>
</dbReference>
<dbReference type="GO" id="GO:0003676">
    <property type="term" value="F:nucleic acid binding"/>
    <property type="evidence" value="ECO:0007669"/>
    <property type="project" value="InterPro"/>
</dbReference>
<comment type="caution">
    <text evidence="2">The sequence shown here is derived from an EMBL/GenBank/DDBJ whole genome shotgun (WGS) entry which is preliminary data.</text>
</comment>
<feature type="domain" description="OTU" evidence="1">
    <location>
        <begin position="10"/>
        <end position="131"/>
    </location>
</feature>
<dbReference type="SUPFAM" id="SSF54001">
    <property type="entry name" value="Cysteine proteinases"/>
    <property type="match status" value="1"/>
</dbReference>
<dbReference type="Gene3D" id="3.90.70.80">
    <property type="match status" value="1"/>
</dbReference>
<keyword evidence="3" id="KW-1185">Reference proteome</keyword>
<dbReference type="InterPro" id="IPR036397">
    <property type="entry name" value="RNaseH_sf"/>
</dbReference>
<dbReference type="Gene3D" id="3.30.420.10">
    <property type="entry name" value="Ribonuclease H-like superfamily/Ribonuclease H"/>
    <property type="match status" value="1"/>
</dbReference>
<protein>
    <submittedName>
        <fullName evidence="2">OTU domain-containing protein 4</fullName>
    </submittedName>
</protein>
<sequence>MDAFLAELGLYRKAIAKDGSCIFRAVSEKLFLTQAHHGKVKDTYLEHMSKHVDEYQSFVDEDLNIRLEGLDKGEIQPGLIEMAVLSRIYRLDFFVFHAPDQEPFNITQNNFSQEVYLCFVGGSQYDLVYSKSVLQTAALCQSVLYEILYRDVFQLDSELDEAVLFLELQKELPRNNNLRDTLDRVRDAIRRKRPGLFRRGVVLQHDNATTHSTNLTQRWLQCYGCEVLPHLAHSPYPTPSDFHLFGHLNCHFGGVAFENEDDLVGELKKWFPLLDLDFFRVGIYSLLSH</sequence>
<dbReference type="InterPro" id="IPR003323">
    <property type="entry name" value="OTU_dom"/>
</dbReference>
<dbReference type="InterPro" id="IPR049769">
    <property type="entry name" value="OTU_OTU"/>
</dbReference>
<accession>A0AAV4FHH1</accession>
<dbReference type="InterPro" id="IPR052709">
    <property type="entry name" value="Transposase-MT_Hybrid"/>
</dbReference>
<dbReference type="AlphaFoldDB" id="A0AAV4FHH1"/>
<dbReference type="PROSITE" id="PS50802">
    <property type="entry name" value="OTU"/>
    <property type="match status" value="1"/>
</dbReference>
<reference evidence="2 3" key="1">
    <citation type="journal article" date="2021" name="Elife">
        <title>Chloroplast acquisition without the gene transfer in kleptoplastic sea slugs, Plakobranchus ocellatus.</title>
        <authorList>
            <person name="Maeda T."/>
            <person name="Takahashi S."/>
            <person name="Yoshida T."/>
            <person name="Shimamura S."/>
            <person name="Takaki Y."/>
            <person name="Nagai Y."/>
            <person name="Toyoda A."/>
            <person name="Suzuki Y."/>
            <person name="Arimoto A."/>
            <person name="Ishii H."/>
            <person name="Satoh N."/>
            <person name="Nishiyama T."/>
            <person name="Hasebe M."/>
            <person name="Maruyama T."/>
            <person name="Minagawa J."/>
            <person name="Obokata J."/>
            <person name="Shigenobu S."/>
        </authorList>
    </citation>
    <scope>NUCLEOTIDE SEQUENCE [LARGE SCALE GENOMIC DNA]</scope>
</reference>
<proteinExistence type="predicted"/>
<dbReference type="Proteomes" id="UP000762676">
    <property type="component" value="Unassembled WGS sequence"/>
</dbReference>